<dbReference type="GO" id="GO:0034067">
    <property type="term" value="P:protein localization to Golgi apparatus"/>
    <property type="evidence" value="ECO:0007669"/>
    <property type="project" value="TreeGrafter"/>
</dbReference>
<organism evidence="9 10">
    <name type="scientific">Lepidothrix coronata</name>
    <name type="common">blue-crowned manakin</name>
    <dbReference type="NCBI Taxonomy" id="321398"/>
    <lineage>
        <taxon>Eukaryota</taxon>
        <taxon>Metazoa</taxon>
        <taxon>Chordata</taxon>
        <taxon>Craniata</taxon>
        <taxon>Vertebrata</taxon>
        <taxon>Euteleostomi</taxon>
        <taxon>Archelosauria</taxon>
        <taxon>Archosauria</taxon>
        <taxon>Dinosauria</taxon>
        <taxon>Saurischia</taxon>
        <taxon>Theropoda</taxon>
        <taxon>Coelurosauria</taxon>
        <taxon>Aves</taxon>
        <taxon>Neognathae</taxon>
        <taxon>Neoaves</taxon>
        <taxon>Telluraves</taxon>
        <taxon>Australaves</taxon>
        <taxon>Passeriformes</taxon>
        <taxon>Pipridae</taxon>
        <taxon>Lepidothrix</taxon>
    </lineage>
</organism>
<evidence type="ECO:0000313" key="10">
    <source>
        <dbReference type="RefSeq" id="XP_017678192.1"/>
    </source>
</evidence>
<keyword evidence="9" id="KW-1185">Reference proteome</keyword>
<dbReference type="PANTHER" id="PTHR12952">
    <property type="entry name" value="SYS1"/>
    <property type="match status" value="1"/>
</dbReference>
<evidence type="ECO:0000256" key="5">
    <source>
        <dbReference type="ARBA" id="ARBA00022927"/>
    </source>
</evidence>
<keyword evidence="5" id="KW-0653">Protein transport</keyword>
<evidence type="ECO:0000256" key="7">
    <source>
        <dbReference type="ARBA" id="ARBA00023034"/>
    </source>
</evidence>
<comment type="subcellular location">
    <subcellularLocation>
        <location evidence="1">Golgi apparatus membrane</location>
        <topology evidence="1">Multi-pass membrane protein</topology>
    </subcellularLocation>
</comment>
<accession>A0A6J0HUP4</accession>
<sequence>MAAQFRSYVWDPALIVAQMVLLQAGYYSSLGLWLALLGTLGSTGPSLQQVFSDERPGLAVLHPPREAVPGFHGHGALLPPPGLLDLQLALPVDADVVAGARGVHGADGGHRGVPVHADRAAGDPPQLRPQVQRIDSPGDKHAALTPLSPAQVRPTCLRIIPEEAQQVC</sequence>
<keyword evidence="6" id="KW-1133">Transmembrane helix</keyword>
<keyword evidence="3" id="KW-0813">Transport</keyword>
<evidence type="ECO:0000256" key="1">
    <source>
        <dbReference type="ARBA" id="ARBA00004653"/>
    </source>
</evidence>
<dbReference type="GO" id="GO:0005829">
    <property type="term" value="C:cytosol"/>
    <property type="evidence" value="ECO:0007669"/>
    <property type="project" value="GOC"/>
</dbReference>
<keyword evidence="7" id="KW-0333">Golgi apparatus</keyword>
<dbReference type="AlphaFoldDB" id="A0A6J0HUP4"/>
<comment type="similarity">
    <text evidence="2">Belongs to the SYS1 family.</text>
</comment>
<proteinExistence type="inferred from homology"/>
<gene>
    <name evidence="10" type="primary">SYS1</name>
</gene>
<dbReference type="CTD" id="90196"/>
<dbReference type="GeneID" id="108501124"/>
<dbReference type="GO" id="GO:0005802">
    <property type="term" value="C:trans-Golgi network"/>
    <property type="evidence" value="ECO:0007669"/>
    <property type="project" value="TreeGrafter"/>
</dbReference>
<dbReference type="InterPro" id="IPR019185">
    <property type="entry name" value="Integral_membrane_SYS1-rel"/>
</dbReference>
<evidence type="ECO:0000256" key="4">
    <source>
        <dbReference type="ARBA" id="ARBA00022692"/>
    </source>
</evidence>
<keyword evidence="8" id="KW-0472">Membrane</keyword>
<evidence type="ECO:0000313" key="9">
    <source>
        <dbReference type="Proteomes" id="UP000504624"/>
    </source>
</evidence>
<dbReference type="OrthoDB" id="542931at2759"/>
<protein>
    <submittedName>
        <fullName evidence="10">Protein SYS1 homolog isoform X1</fullName>
    </submittedName>
</protein>
<evidence type="ECO:0000256" key="2">
    <source>
        <dbReference type="ARBA" id="ARBA00008160"/>
    </source>
</evidence>
<dbReference type="GO" id="GO:0000139">
    <property type="term" value="C:Golgi membrane"/>
    <property type="evidence" value="ECO:0007669"/>
    <property type="project" value="UniProtKB-SubCell"/>
</dbReference>
<dbReference type="RefSeq" id="XP_017678192.1">
    <property type="nucleotide sequence ID" value="XM_017822703.1"/>
</dbReference>
<evidence type="ECO:0000256" key="8">
    <source>
        <dbReference type="ARBA" id="ARBA00023136"/>
    </source>
</evidence>
<dbReference type="Proteomes" id="UP000504624">
    <property type="component" value="Unplaced"/>
</dbReference>
<evidence type="ECO:0000256" key="3">
    <source>
        <dbReference type="ARBA" id="ARBA00022448"/>
    </source>
</evidence>
<dbReference type="PANTHER" id="PTHR12952:SF0">
    <property type="entry name" value="PROTEIN SYS1 HOMOLOG"/>
    <property type="match status" value="1"/>
</dbReference>
<keyword evidence="4" id="KW-0812">Transmembrane</keyword>
<dbReference type="Pfam" id="PF09801">
    <property type="entry name" value="SYS1"/>
    <property type="match status" value="1"/>
</dbReference>
<evidence type="ECO:0000256" key="6">
    <source>
        <dbReference type="ARBA" id="ARBA00022989"/>
    </source>
</evidence>
<name>A0A6J0HUP4_9PASS</name>
<dbReference type="GO" id="GO:0043001">
    <property type="term" value="P:Golgi to plasma membrane protein transport"/>
    <property type="evidence" value="ECO:0007669"/>
    <property type="project" value="TreeGrafter"/>
</dbReference>
<reference evidence="10" key="1">
    <citation type="submission" date="2025-08" db="UniProtKB">
        <authorList>
            <consortium name="RefSeq"/>
        </authorList>
    </citation>
    <scope>IDENTIFICATION</scope>
</reference>
<dbReference type="GO" id="GO:0006895">
    <property type="term" value="P:Golgi to endosome transport"/>
    <property type="evidence" value="ECO:0007669"/>
    <property type="project" value="TreeGrafter"/>
</dbReference>